<dbReference type="SUPFAM" id="SSF54631">
    <property type="entry name" value="CBS-domain pair"/>
    <property type="match status" value="1"/>
</dbReference>
<dbReference type="PANTHER" id="PTHR22777:SF4">
    <property type="entry name" value="UPF0053 PROTEIN SLL1254"/>
    <property type="match status" value="1"/>
</dbReference>
<dbReference type="PROSITE" id="PS51371">
    <property type="entry name" value="CBS"/>
    <property type="match status" value="2"/>
</dbReference>
<evidence type="ECO:0000259" key="10">
    <source>
        <dbReference type="PROSITE" id="PS51371"/>
    </source>
</evidence>
<evidence type="ECO:0000259" key="11">
    <source>
        <dbReference type="PROSITE" id="PS51846"/>
    </source>
</evidence>
<organism evidence="12 13">
    <name type="scientific">Ostreibacterium oceani</name>
    <dbReference type="NCBI Taxonomy" id="2654998"/>
    <lineage>
        <taxon>Bacteria</taxon>
        <taxon>Pseudomonadati</taxon>
        <taxon>Pseudomonadota</taxon>
        <taxon>Gammaproteobacteria</taxon>
        <taxon>Cardiobacteriales</taxon>
        <taxon>Ostreibacteriaceae</taxon>
        <taxon>Ostreibacterium</taxon>
    </lineage>
</organism>
<feature type="domain" description="CNNM transmembrane" evidence="11">
    <location>
        <begin position="1"/>
        <end position="179"/>
    </location>
</feature>
<sequence>MILLFVYLFIALFVSFICSIMEAVLLSVPNAYLKSIAEAGDNSAKAMLELKADIDRPLSAILSLNTVAHTVGAAGVGAQATIVFGEAYFGLVSAILTILILVVTEIIPKTLGANYARPLVGVVVKLLKICLFITYPLVVASSYITRLLSKDKSMATTSREELSAMANMATQEGVFSSEENKIMQNLVKLKHKTVSQVMTPRTVVVAADQAMTLTDFFAEKSTYHFSRIPVYEGSKDHVTGYVLRAEIFEKLASSESDLCLKDIKRDIGVLPDNTVLFDAWEQLSKNRAHIASVIDEYGGLDGIVTLEDIIETLIGLEILDEKDRVADMQQYAKKQWQAKKK</sequence>
<evidence type="ECO:0000256" key="1">
    <source>
        <dbReference type="ARBA" id="ARBA00004141"/>
    </source>
</evidence>
<evidence type="ECO:0000256" key="4">
    <source>
        <dbReference type="ARBA" id="ARBA00022989"/>
    </source>
</evidence>
<evidence type="ECO:0000256" key="5">
    <source>
        <dbReference type="ARBA" id="ARBA00023122"/>
    </source>
</evidence>
<dbReference type="PANTHER" id="PTHR22777">
    <property type="entry name" value="HEMOLYSIN-RELATED"/>
    <property type="match status" value="1"/>
</dbReference>
<evidence type="ECO:0000313" key="13">
    <source>
        <dbReference type="Proteomes" id="UP000471298"/>
    </source>
</evidence>
<dbReference type="RefSeq" id="WP_152809071.1">
    <property type="nucleotide sequence ID" value="NZ_WHNW01000002.1"/>
</dbReference>
<dbReference type="InParanoid" id="A0A6N7EVL2"/>
<feature type="domain" description="CBS" evidence="10">
    <location>
        <begin position="263"/>
        <end position="321"/>
    </location>
</feature>
<proteinExistence type="predicted"/>
<evidence type="ECO:0000256" key="3">
    <source>
        <dbReference type="ARBA" id="ARBA00022737"/>
    </source>
</evidence>
<keyword evidence="4 8" id="KW-1133">Transmembrane helix</keyword>
<dbReference type="Proteomes" id="UP000471298">
    <property type="component" value="Unassembled WGS sequence"/>
</dbReference>
<feature type="transmembrane region" description="Helical" evidence="9">
    <location>
        <begin position="87"/>
        <end position="107"/>
    </location>
</feature>
<evidence type="ECO:0000256" key="9">
    <source>
        <dbReference type="SAM" id="Phobius"/>
    </source>
</evidence>
<comment type="caution">
    <text evidence="12">The sequence shown here is derived from an EMBL/GenBank/DDBJ whole genome shotgun (WGS) entry which is preliminary data.</text>
</comment>
<feature type="domain" description="CBS" evidence="10">
    <location>
        <begin position="198"/>
        <end position="258"/>
    </location>
</feature>
<evidence type="ECO:0000256" key="8">
    <source>
        <dbReference type="PROSITE-ProRule" id="PRU01193"/>
    </source>
</evidence>
<dbReference type="InterPro" id="IPR000644">
    <property type="entry name" value="CBS_dom"/>
</dbReference>
<keyword evidence="2 8" id="KW-0812">Transmembrane</keyword>
<keyword evidence="6 8" id="KW-0472">Membrane</keyword>
<dbReference type="Gene3D" id="3.10.580.10">
    <property type="entry name" value="CBS-domain"/>
    <property type="match status" value="1"/>
</dbReference>
<keyword evidence="3" id="KW-0677">Repeat</keyword>
<feature type="transmembrane region" description="Helical" evidence="9">
    <location>
        <begin position="119"/>
        <end position="144"/>
    </location>
</feature>
<evidence type="ECO:0000256" key="6">
    <source>
        <dbReference type="ARBA" id="ARBA00023136"/>
    </source>
</evidence>
<reference evidence="12 13" key="1">
    <citation type="submission" date="2019-10" db="EMBL/GenBank/DDBJ databases">
        <title>Cardiobacteriales fam. a chemoheterotrophic member of the order Cardiobacteriales, and proposal of Cardiobacteriales fam. nov.</title>
        <authorList>
            <person name="Wang C."/>
        </authorList>
    </citation>
    <scope>NUCLEOTIDE SEQUENCE [LARGE SCALE GENOMIC DNA]</scope>
    <source>
        <strain evidence="12 13">ML27</strain>
    </source>
</reference>
<protein>
    <submittedName>
        <fullName evidence="12">DUF21 domain-containing protein</fullName>
    </submittedName>
</protein>
<dbReference type="InterPro" id="IPR002550">
    <property type="entry name" value="CNNM"/>
</dbReference>
<dbReference type="PROSITE" id="PS51846">
    <property type="entry name" value="CNNM"/>
    <property type="match status" value="1"/>
</dbReference>
<evidence type="ECO:0000313" key="12">
    <source>
        <dbReference type="EMBL" id="MPV85635.1"/>
    </source>
</evidence>
<accession>A0A6N7EVL2</accession>
<feature type="transmembrane region" description="Helical" evidence="9">
    <location>
        <begin position="6"/>
        <end position="28"/>
    </location>
</feature>
<keyword evidence="13" id="KW-1185">Reference proteome</keyword>
<dbReference type="Pfam" id="PF00571">
    <property type="entry name" value="CBS"/>
    <property type="match status" value="1"/>
</dbReference>
<dbReference type="Pfam" id="PF01595">
    <property type="entry name" value="CNNM"/>
    <property type="match status" value="1"/>
</dbReference>
<dbReference type="CDD" id="cd04590">
    <property type="entry name" value="CBS_pair_CorC_HlyC_assoc"/>
    <property type="match status" value="1"/>
</dbReference>
<keyword evidence="5 7" id="KW-0129">CBS domain</keyword>
<dbReference type="GO" id="GO:0005886">
    <property type="term" value="C:plasma membrane"/>
    <property type="evidence" value="ECO:0007669"/>
    <property type="project" value="TreeGrafter"/>
</dbReference>
<evidence type="ECO:0000256" key="7">
    <source>
        <dbReference type="PROSITE-ProRule" id="PRU00703"/>
    </source>
</evidence>
<comment type="subcellular location">
    <subcellularLocation>
        <location evidence="1">Membrane</location>
        <topology evidence="1">Multi-pass membrane protein</topology>
    </subcellularLocation>
</comment>
<gene>
    <name evidence="12" type="ORF">GCU85_02645</name>
</gene>
<evidence type="ECO:0000256" key="2">
    <source>
        <dbReference type="ARBA" id="ARBA00022692"/>
    </source>
</evidence>
<dbReference type="InterPro" id="IPR044751">
    <property type="entry name" value="Ion_transp-like_CBS"/>
</dbReference>
<name>A0A6N7EVL2_9GAMM</name>
<dbReference type="AlphaFoldDB" id="A0A6N7EVL2"/>
<dbReference type="EMBL" id="WHNW01000002">
    <property type="protein sequence ID" value="MPV85635.1"/>
    <property type="molecule type" value="Genomic_DNA"/>
</dbReference>
<dbReference type="InterPro" id="IPR046342">
    <property type="entry name" value="CBS_dom_sf"/>
</dbReference>